<sequence>MPHAFLSLVLTHEGRENGEAARLSSWAGGEERRGQAALHAGGLALGILCCGDQIKGYFGCGGAGLGWAGLGGHGVAALWRHSGSLVSGQCANPAGNPASQLGAGHTSRRVVGGGPWRGRTCRRRYRRPRLAAMAITVQTNNAFSENEAASGVSFAVNWCWR</sequence>
<organism evidence="1 2">
    <name type="scientific">Portunus trituberculatus</name>
    <name type="common">Swimming crab</name>
    <name type="synonym">Neptunus trituberculatus</name>
    <dbReference type="NCBI Taxonomy" id="210409"/>
    <lineage>
        <taxon>Eukaryota</taxon>
        <taxon>Metazoa</taxon>
        <taxon>Ecdysozoa</taxon>
        <taxon>Arthropoda</taxon>
        <taxon>Crustacea</taxon>
        <taxon>Multicrustacea</taxon>
        <taxon>Malacostraca</taxon>
        <taxon>Eumalacostraca</taxon>
        <taxon>Eucarida</taxon>
        <taxon>Decapoda</taxon>
        <taxon>Pleocyemata</taxon>
        <taxon>Brachyura</taxon>
        <taxon>Eubrachyura</taxon>
        <taxon>Portunoidea</taxon>
        <taxon>Portunidae</taxon>
        <taxon>Portuninae</taxon>
        <taxon>Portunus</taxon>
    </lineage>
</organism>
<name>A0A5B7FLV7_PORTR</name>
<evidence type="ECO:0000313" key="1">
    <source>
        <dbReference type="EMBL" id="MPC45414.1"/>
    </source>
</evidence>
<dbReference type="EMBL" id="VSRR010006720">
    <property type="protein sequence ID" value="MPC45414.1"/>
    <property type="molecule type" value="Genomic_DNA"/>
</dbReference>
<dbReference type="Proteomes" id="UP000324222">
    <property type="component" value="Unassembled WGS sequence"/>
</dbReference>
<accession>A0A5B7FLV7</accession>
<keyword evidence="2" id="KW-1185">Reference proteome</keyword>
<protein>
    <submittedName>
        <fullName evidence="1">Uncharacterized protein</fullName>
    </submittedName>
</protein>
<evidence type="ECO:0000313" key="2">
    <source>
        <dbReference type="Proteomes" id="UP000324222"/>
    </source>
</evidence>
<reference evidence="1 2" key="1">
    <citation type="submission" date="2019-05" db="EMBL/GenBank/DDBJ databases">
        <title>Another draft genome of Portunus trituberculatus and its Hox gene families provides insights of decapod evolution.</title>
        <authorList>
            <person name="Jeong J.-H."/>
            <person name="Song I."/>
            <person name="Kim S."/>
            <person name="Choi T."/>
            <person name="Kim D."/>
            <person name="Ryu S."/>
            <person name="Kim W."/>
        </authorList>
    </citation>
    <scope>NUCLEOTIDE SEQUENCE [LARGE SCALE GENOMIC DNA]</scope>
    <source>
        <tissue evidence="1">Muscle</tissue>
    </source>
</reference>
<gene>
    <name evidence="1" type="ORF">E2C01_039112</name>
</gene>
<comment type="caution">
    <text evidence="1">The sequence shown here is derived from an EMBL/GenBank/DDBJ whole genome shotgun (WGS) entry which is preliminary data.</text>
</comment>
<dbReference type="AlphaFoldDB" id="A0A5B7FLV7"/>
<proteinExistence type="predicted"/>